<keyword evidence="1" id="KW-0175">Coiled coil</keyword>
<name>A0AAV9T980_9PEZI</name>
<feature type="coiled-coil region" evidence="1">
    <location>
        <begin position="482"/>
        <end position="534"/>
    </location>
</feature>
<feature type="region of interest" description="Disordered" evidence="2">
    <location>
        <begin position="690"/>
        <end position="731"/>
    </location>
</feature>
<proteinExistence type="predicted"/>
<gene>
    <name evidence="3" type="ORF">QIS74_08554</name>
</gene>
<feature type="compositionally biased region" description="Basic and acidic residues" evidence="2">
    <location>
        <begin position="301"/>
        <end position="311"/>
    </location>
</feature>
<evidence type="ECO:0000313" key="3">
    <source>
        <dbReference type="EMBL" id="KAK6215535.1"/>
    </source>
</evidence>
<feature type="compositionally biased region" description="Polar residues" evidence="2">
    <location>
        <begin position="227"/>
        <end position="239"/>
    </location>
</feature>
<evidence type="ECO:0000256" key="1">
    <source>
        <dbReference type="SAM" id="Coils"/>
    </source>
</evidence>
<accession>A0AAV9T980</accession>
<protein>
    <submittedName>
        <fullName evidence="3">Uncharacterized protein</fullName>
    </submittedName>
</protein>
<feature type="compositionally biased region" description="Polar residues" evidence="2">
    <location>
        <begin position="697"/>
        <end position="724"/>
    </location>
</feature>
<dbReference type="Proteomes" id="UP001327957">
    <property type="component" value="Unassembled WGS sequence"/>
</dbReference>
<evidence type="ECO:0000313" key="4">
    <source>
        <dbReference type="Proteomes" id="UP001327957"/>
    </source>
</evidence>
<evidence type="ECO:0000256" key="2">
    <source>
        <dbReference type="SAM" id="MobiDB-lite"/>
    </source>
</evidence>
<feature type="compositionally biased region" description="Low complexity" evidence="2">
    <location>
        <begin position="284"/>
        <end position="294"/>
    </location>
</feature>
<feature type="region of interest" description="Disordered" evidence="2">
    <location>
        <begin position="218"/>
        <end position="327"/>
    </location>
</feature>
<reference evidence="3 4" key="1">
    <citation type="submission" date="2023-04" db="EMBL/GenBank/DDBJ databases">
        <title>Colletotrichum tabacum stain YC1 causing leaf anthracnose on Nicotiana tabacum(L.) cv.</title>
        <authorList>
            <person name="Ji Z."/>
            <person name="Wang M."/>
            <person name="Zhang J."/>
            <person name="Wang N."/>
            <person name="Zhou Z."/>
        </authorList>
    </citation>
    <scope>NUCLEOTIDE SEQUENCE [LARGE SCALE GENOMIC DNA]</scope>
    <source>
        <strain evidence="3 4">YC1</strain>
    </source>
</reference>
<dbReference type="AlphaFoldDB" id="A0AAV9T980"/>
<organism evidence="3 4">
    <name type="scientific">Colletotrichum tabaci</name>
    <dbReference type="NCBI Taxonomy" id="1209068"/>
    <lineage>
        <taxon>Eukaryota</taxon>
        <taxon>Fungi</taxon>
        <taxon>Dikarya</taxon>
        <taxon>Ascomycota</taxon>
        <taxon>Pezizomycotina</taxon>
        <taxon>Sordariomycetes</taxon>
        <taxon>Hypocreomycetidae</taxon>
        <taxon>Glomerellales</taxon>
        <taxon>Glomerellaceae</taxon>
        <taxon>Colletotrichum</taxon>
        <taxon>Colletotrichum destructivum species complex</taxon>
    </lineage>
</organism>
<dbReference type="EMBL" id="JASAOK010000043">
    <property type="protein sequence ID" value="KAK6215535.1"/>
    <property type="molecule type" value="Genomic_DNA"/>
</dbReference>
<sequence length="731" mass="82849">MNHAAFRIAGVSLPTPPWPDNPVQSAAVLLNPANEKRFGQHSDLRTVRDRQRRIYVNLVVLFRLVTRCQHLAFDRDQFWPFIARHWSTTKAGPKKVEELVDIYATRRRAYLNLKRKHLHRDLLTDLIDAWNSRDPHPLPSLFPSRDRLETEWNRIETSWLDELRYDHHLLLDESNPPHPGTFPFRHKTPSVFQIKGGSSQPSCPGLGKSLFERITDPSLAHNPVHPATNNTFSPKTPTSKLPEKANDDLIQSESHKRRFGLETPPSSAKRQCVPRPESPPHLPPLEQQPVPETPNTLESLRVPRLDKKDTQETPTSRGPKAAQDVDHNVADTIQAELSSSVNGEVQSCPGQQTASPTYDSELLKALETRIQEHDREVKMLKEQTDLFLESEELSRDVRKAHDQLTIFTASQCQKALERIDELSSHINGMGEEVMTCRRADQDFQGYHAKQQSLIDGYKGDLKSVNSDLKEVQKTLLAQRELQRTHERSTQDAEARLSQLETKLENPAGIWLQTKEGIESRLSALETQVEEQVAAPPSIPKEADERIEKIETTSSSHWYKDEFEARLQTMEESITINTTLINNCRTLVEVSKTSLDQHLGSLDSRIQLLEHRFSNHIAVQTKTNDEQAKRLALVEAELKMYKQAASSQSQQRSTRPSGSDFADFQAQLNALRNSLAIVARNQRVDQTETVVAMPSPPVSQVSLDDLSRPSQSKPSARSVQITSDHPTVKEES</sequence>
<comment type="caution">
    <text evidence="3">The sequence shown here is derived from an EMBL/GenBank/DDBJ whole genome shotgun (WGS) entry which is preliminary data.</text>
</comment>
<keyword evidence="4" id="KW-1185">Reference proteome</keyword>